<evidence type="ECO:0000313" key="5">
    <source>
        <dbReference type="Proteomes" id="UP000006997"/>
    </source>
</evidence>
<gene>
    <name evidence="4" type="ORF">II3_05592</name>
</gene>
<dbReference type="EMBL" id="AHEN01000062">
    <property type="protein sequence ID" value="EJQ90860.1"/>
    <property type="molecule type" value="Genomic_DNA"/>
</dbReference>
<feature type="region of interest" description="Disordered" evidence="1">
    <location>
        <begin position="45"/>
        <end position="84"/>
    </location>
</feature>
<accession>J8EQS0</accession>
<dbReference type="RefSeq" id="WP_002162291.1">
    <property type="nucleotide sequence ID" value="NZ_JH792116.1"/>
</dbReference>
<feature type="compositionally biased region" description="Basic and acidic residues" evidence="1">
    <location>
        <begin position="59"/>
        <end position="73"/>
    </location>
</feature>
<evidence type="ECO:0000313" key="4">
    <source>
        <dbReference type="EMBL" id="EJQ90860.1"/>
    </source>
</evidence>
<dbReference type="PATRIC" id="fig|1053219.3.peg.5720"/>
<comment type="caution">
    <text evidence="4">The sequence shown here is derived from an EMBL/GenBank/DDBJ whole genome shotgun (WGS) entry which is preliminary data.</text>
</comment>
<sequence>MKMNFKTLGVTATMATGLILTGGASAFAADGGEYNSNAIIEFEPTTEITNPVDPTSPEKPIKPIDPTKPDGKPDPGTNGPLSIDYASSLDFGKQKITSADKVYKAAAQKFNDTRGDGPNYVQVTDNRGTEKGWSLQVKQNGQFKSNSGKELTGAEITFNNSVVNTVSESKKPSIVKSSFNLTPEGTGVAENIMSAKTGEGAGTYVLAFGDDKTAADSIELSVPGKTTKYAEKYNTSLTWTLTDVPGQ</sequence>
<evidence type="ECO:0000256" key="1">
    <source>
        <dbReference type="SAM" id="MobiDB-lite"/>
    </source>
</evidence>
<reference evidence="4 5" key="1">
    <citation type="submission" date="2012-04" db="EMBL/GenBank/DDBJ databases">
        <title>The Genome Sequence of Bacillus cereus MC67.</title>
        <authorList>
            <consortium name="The Broad Institute Genome Sequencing Platform"/>
            <consortium name="The Broad Institute Genome Sequencing Center for Infectious Disease"/>
            <person name="Feldgarden M."/>
            <person name="Van der Auwera G.A."/>
            <person name="Mahillon J."/>
            <person name="Duprez V."/>
            <person name="Timmery S."/>
            <person name="Mattelet C."/>
            <person name="Dierick K."/>
            <person name="Sun M."/>
            <person name="Yu Z."/>
            <person name="Zhu L."/>
            <person name="Hu X."/>
            <person name="Shank E.B."/>
            <person name="Swiecicka I."/>
            <person name="Hansen B.M."/>
            <person name="Andrup L."/>
            <person name="Young S.K."/>
            <person name="Zeng Q."/>
            <person name="Gargeya S."/>
            <person name="Fitzgerald M."/>
            <person name="Haas B."/>
            <person name="Abouelleil A."/>
            <person name="Alvarado L."/>
            <person name="Arachchi H.M."/>
            <person name="Berlin A."/>
            <person name="Chapman S.B."/>
            <person name="Goldberg J."/>
            <person name="Griggs A."/>
            <person name="Gujja S."/>
            <person name="Hansen M."/>
            <person name="Howarth C."/>
            <person name="Imamovic A."/>
            <person name="Larimer J."/>
            <person name="McCowen C."/>
            <person name="Montmayeur A."/>
            <person name="Murphy C."/>
            <person name="Neiman D."/>
            <person name="Pearson M."/>
            <person name="Priest M."/>
            <person name="Roberts A."/>
            <person name="Saif S."/>
            <person name="Shea T."/>
            <person name="Sisk P."/>
            <person name="Sykes S."/>
            <person name="Wortman J."/>
            <person name="Nusbaum C."/>
            <person name="Birren B."/>
        </authorList>
    </citation>
    <scope>NUCLEOTIDE SEQUENCE [LARGE SCALE GENOMIC DNA]</scope>
    <source>
        <strain evidence="4 5">MC67</strain>
    </source>
</reference>
<protein>
    <recommendedName>
        <fullName evidence="3">WxL domain-containing protein</fullName>
    </recommendedName>
</protein>
<feature type="chain" id="PRO_5003806167" description="WxL domain-containing protein" evidence="2">
    <location>
        <begin position="29"/>
        <end position="247"/>
    </location>
</feature>
<feature type="domain" description="WxL" evidence="3">
    <location>
        <begin position="31"/>
        <end position="245"/>
    </location>
</feature>
<evidence type="ECO:0000256" key="2">
    <source>
        <dbReference type="SAM" id="SignalP"/>
    </source>
</evidence>
<dbReference type="InterPro" id="IPR027994">
    <property type="entry name" value="WxL_dom"/>
</dbReference>
<keyword evidence="2" id="KW-0732">Signal</keyword>
<dbReference type="Proteomes" id="UP000006997">
    <property type="component" value="Unassembled WGS sequence"/>
</dbReference>
<dbReference type="AlphaFoldDB" id="J8EQS0"/>
<dbReference type="HOGENOM" id="CLU_067278_1_0_9"/>
<proteinExistence type="predicted"/>
<evidence type="ECO:0000259" key="3">
    <source>
        <dbReference type="Pfam" id="PF13731"/>
    </source>
</evidence>
<feature type="signal peptide" evidence="2">
    <location>
        <begin position="1"/>
        <end position="28"/>
    </location>
</feature>
<dbReference type="Pfam" id="PF13731">
    <property type="entry name" value="WxL"/>
    <property type="match status" value="1"/>
</dbReference>
<organism evidence="4 5">
    <name type="scientific">Bacillus cereus MC67</name>
    <dbReference type="NCBI Taxonomy" id="1053219"/>
    <lineage>
        <taxon>Bacteria</taxon>
        <taxon>Bacillati</taxon>
        <taxon>Bacillota</taxon>
        <taxon>Bacilli</taxon>
        <taxon>Bacillales</taxon>
        <taxon>Bacillaceae</taxon>
        <taxon>Bacillus</taxon>
        <taxon>Bacillus cereus group</taxon>
    </lineage>
</organism>
<name>J8EQS0_BACCE</name>